<dbReference type="InterPro" id="IPR008040">
    <property type="entry name" value="Hydant_A_N"/>
</dbReference>
<dbReference type="Pfam" id="PF05378">
    <property type="entry name" value="Hydant_A_N"/>
    <property type="match status" value="1"/>
</dbReference>
<accession>A0A6J4VP65</accession>
<gene>
    <name evidence="3" type="ORF">AVDCRST_MAG19-4337</name>
</gene>
<sequence>MTLRIGIDVGGTNTDAVLMDDARVVAKIKTPTTEDVTSGITAALRHVLETSGTATGDVAGVMIGTTHFTNAVVERRRLQPTAAVRLGLPATAALPPMVDWPADLAAVLGDHHHLCHGGHEFDGREISPFDEGEVRRAGADIAGKGISAIAVSSVFSPVNAEMEERAAEVLLAEVPNASVTLSHEIGRIGLLERENAAILNACLRPLAAQTVAAFRRAIAELGIAAPLYLTQNDGTLMSAGFAERYPVLTFASGPTNSMRGAAFLSGRKDAMVVDVGGTTSDVGALTHGFPREASVAVDIGGVRTNFRMPDVYSFGLGGGSLVREDPLRIGPRSVGYRITEQALVFGGDTLTATDVAVAAGVAEIGDPGRVRRLDPGLVRAAMERIQGMSEAAVDRMKTSAEPVPVIVVGGGSVLIARPLAGASEMVKPDHFEAANAVGAAIAQISGEVDRVYALDALTREQALDDAKAEASGRAVAAGADPATVQIVDVEDVPLAYLPGNATRVRVKAVGDLTLGGRTDDQGGSRA</sequence>
<organism evidence="3">
    <name type="scientific">uncultured Thermomicrobiales bacterium</name>
    <dbReference type="NCBI Taxonomy" id="1645740"/>
    <lineage>
        <taxon>Bacteria</taxon>
        <taxon>Pseudomonadati</taxon>
        <taxon>Thermomicrobiota</taxon>
        <taxon>Thermomicrobia</taxon>
        <taxon>Thermomicrobiales</taxon>
        <taxon>environmental samples</taxon>
    </lineage>
</organism>
<feature type="domain" description="Hydantoinase/oxoprolinase N-terminal" evidence="2">
    <location>
        <begin position="4"/>
        <end position="172"/>
    </location>
</feature>
<dbReference type="SUPFAM" id="SSF53067">
    <property type="entry name" value="Actin-like ATPase domain"/>
    <property type="match status" value="2"/>
</dbReference>
<reference evidence="3" key="1">
    <citation type="submission" date="2020-02" db="EMBL/GenBank/DDBJ databases">
        <authorList>
            <person name="Meier V. D."/>
        </authorList>
    </citation>
    <scope>NUCLEOTIDE SEQUENCE</scope>
    <source>
        <strain evidence="3">AVDCRST_MAG19</strain>
    </source>
</reference>
<evidence type="ECO:0000259" key="2">
    <source>
        <dbReference type="Pfam" id="PF05378"/>
    </source>
</evidence>
<dbReference type="Pfam" id="PF01968">
    <property type="entry name" value="Hydantoinase_A"/>
    <property type="match status" value="1"/>
</dbReference>
<dbReference type="InterPro" id="IPR002821">
    <property type="entry name" value="Hydantoinase_A"/>
</dbReference>
<dbReference type="PANTHER" id="PTHR11365:SF10">
    <property type="entry name" value="HYDANTOINASE_OXOPROLINASE"/>
    <property type="match status" value="1"/>
</dbReference>
<dbReference type="Gene3D" id="3.30.420.40">
    <property type="match status" value="1"/>
</dbReference>
<dbReference type="PANTHER" id="PTHR11365">
    <property type="entry name" value="5-OXOPROLINASE RELATED"/>
    <property type="match status" value="1"/>
</dbReference>
<dbReference type="InterPro" id="IPR045079">
    <property type="entry name" value="Oxoprolinase-like"/>
</dbReference>
<evidence type="ECO:0000313" key="3">
    <source>
        <dbReference type="EMBL" id="CAA9583690.1"/>
    </source>
</evidence>
<feature type="domain" description="Hydantoinase A/oxoprolinase" evidence="1">
    <location>
        <begin position="193"/>
        <end position="391"/>
    </location>
</feature>
<dbReference type="AlphaFoldDB" id="A0A6J4VP65"/>
<dbReference type="EMBL" id="CADCWL010000242">
    <property type="protein sequence ID" value="CAA9583690.1"/>
    <property type="molecule type" value="Genomic_DNA"/>
</dbReference>
<evidence type="ECO:0000259" key="1">
    <source>
        <dbReference type="Pfam" id="PF01968"/>
    </source>
</evidence>
<protein>
    <submittedName>
        <fullName evidence="3">Hydantoinase/oxoprolinase family protein</fullName>
    </submittedName>
</protein>
<name>A0A6J4VP65_9BACT</name>
<dbReference type="InterPro" id="IPR043129">
    <property type="entry name" value="ATPase_NBD"/>
</dbReference>
<proteinExistence type="predicted"/>
<dbReference type="GO" id="GO:0016787">
    <property type="term" value="F:hydrolase activity"/>
    <property type="evidence" value="ECO:0007669"/>
    <property type="project" value="InterPro"/>
</dbReference>